<organism evidence="2 3">
    <name type="scientific">Phialocephala subalpina</name>
    <dbReference type="NCBI Taxonomy" id="576137"/>
    <lineage>
        <taxon>Eukaryota</taxon>
        <taxon>Fungi</taxon>
        <taxon>Dikarya</taxon>
        <taxon>Ascomycota</taxon>
        <taxon>Pezizomycotina</taxon>
        <taxon>Leotiomycetes</taxon>
        <taxon>Helotiales</taxon>
        <taxon>Mollisiaceae</taxon>
        <taxon>Phialocephala</taxon>
        <taxon>Phialocephala fortinii species complex</taxon>
    </lineage>
</organism>
<gene>
    <name evidence="2" type="ORF">PAC_06370</name>
</gene>
<evidence type="ECO:0000313" key="2">
    <source>
        <dbReference type="EMBL" id="CZR56482.1"/>
    </source>
</evidence>
<keyword evidence="3" id="KW-1185">Reference proteome</keyword>
<dbReference type="AlphaFoldDB" id="A0A1L7WUM3"/>
<keyword evidence="1" id="KW-0732">Signal</keyword>
<accession>A0A1L7WUM3</accession>
<evidence type="ECO:0000313" key="3">
    <source>
        <dbReference type="Proteomes" id="UP000184330"/>
    </source>
</evidence>
<name>A0A1L7WUM3_9HELO</name>
<protein>
    <recommendedName>
        <fullName evidence="4">Secreted protein</fullName>
    </recommendedName>
</protein>
<evidence type="ECO:0000256" key="1">
    <source>
        <dbReference type="SAM" id="SignalP"/>
    </source>
</evidence>
<feature type="signal peptide" evidence="1">
    <location>
        <begin position="1"/>
        <end position="18"/>
    </location>
</feature>
<evidence type="ECO:0008006" key="4">
    <source>
        <dbReference type="Google" id="ProtNLM"/>
    </source>
</evidence>
<dbReference type="EMBL" id="FJOG01000008">
    <property type="protein sequence ID" value="CZR56482.1"/>
    <property type="molecule type" value="Genomic_DNA"/>
</dbReference>
<proteinExistence type="predicted"/>
<feature type="chain" id="PRO_5012973426" description="Secreted protein" evidence="1">
    <location>
        <begin position="19"/>
        <end position="130"/>
    </location>
</feature>
<dbReference type="Proteomes" id="UP000184330">
    <property type="component" value="Unassembled WGS sequence"/>
</dbReference>
<reference evidence="2 3" key="1">
    <citation type="submission" date="2016-03" db="EMBL/GenBank/DDBJ databases">
        <authorList>
            <person name="Ploux O."/>
        </authorList>
    </citation>
    <scope>NUCLEOTIDE SEQUENCE [LARGE SCALE GENOMIC DNA]</scope>
    <source>
        <strain evidence="2 3">UAMH 11012</strain>
    </source>
</reference>
<sequence length="130" mass="13073">MRTSTLLPLALAIIPSLAQNTSLPINITNVESVDQSTRVGQLAYGASNLDFGYSAGAGINFGNGTLGGGFNAGIPGQSEGALGGGWTLTGKNLTFGLGGVYNNVSFNVAVIGDKVTGKITVQVNGKDVAL</sequence>
<dbReference type="OrthoDB" id="5201530at2759"/>